<dbReference type="EMBL" id="VCNI01000002">
    <property type="protein sequence ID" value="TMU55551.1"/>
    <property type="molecule type" value="Genomic_DNA"/>
</dbReference>
<reference evidence="1 2" key="1">
    <citation type="submission" date="2019-05" db="EMBL/GenBank/DDBJ databases">
        <title>Flagellimonas sp. AsT0115, sp. nov., isolated from a marine red algae, Asparagopsis taxiformis.</title>
        <authorList>
            <person name="Kim J."/>
            <person name="Jeong S.E."/>
            <person name="Jeon C.O."/>
        </authorList>
    </citation>
    <scope>NUCLEOTIDE SEQUENCE [LARGE SCALE GENOMIC DNA]</scope>
    <source>
        <strain evidence="1 2">AsT0115</strain>
    </source>
</reference>
<evidence type="ECO:0000313" key="2">
    <source>
        <dbReference type="Proteomes" id="UP000751614"/>
    </source>
</evidence>
<name>A0ABY2WLZ9_9FLAO</name>
<protein>
    <submittedName>
        <fullName evidence="1">Uncharacterized protein</fullName>
    </submittedName>
</protein>
<keyword evidence="2" id="KW-1185">Reference proteome</keyword>
<dbReference type="RefSeq" id="WP_138837821.1">
    <property type="nucleotide sequence ID" value="NZ_VCNI01000002.1"/>
</dbReference>
<comment type="caution">
    <text evidence="1">The sequence shown here is derived from an EMBL/GenBank/DDBJ whole genome shotgun (WGS) entry which is preliminary data.</text>
</comment>
<accession>A0ABY2WLZ9</accession>
<proteinExistence type="predicted"/>
<evidence type="ECO:0000313" key="1">
    <source>
        <dbReference type="EMBL" id="TMU55551.1"/>
    </source>
</evidence>
<dbReference type="Proteomes" id="UP000751614">
    <property type="component" value="Unassembled WGS sequence"/>
</dbReference>
<organism evidence="1 2">
    <name type="scientific">Flagellimonas algicola</name>
    <dbReference type="NCBI Taxonomy" id="2583815"/>
    <lineage>
        <taxon>Bacteria</taxon>
        <taxon>Pseudomonadati</taxon>
        <taxon>Bacteroidota</taxon>
        <taxon>Flavobacteriia</taxon>
        <taxon>Flavobacteriales</taxon>
        <taxon>Flavobacteriaceae</taxon>
        <taxon>Flagellimonas</taxon>
    </lineage>
</organism>
<gene>
    <name evidence="1" type="ORF">FGG15_15400</name>
</gene>
<sequence>MQKSVLPTIHDFLHKSPHASLEITFGSHTVLNSLVHRPLNQVYKQNSRIVINKRPRKGNPQMVVVDNLIFNFDFGFTPPMQQEFYLGSMLHLPSPLDQGHLHMDVDQLTLSFRIHSRNPKHCVFVSQTYTHIHHLERFFVPYIIPEE</sequence>